<feature type="chain" id="PRO_5021361086" description="PBP domain-containing protein" evidence="2">
    <location>
        <begin position="38"/>
        <end position="850"/>
    </location>
</feature>
<feature type="signal peptide" evidence="2">
    <location>
        <begin position="1"/>
        <end position="37"/>
    </location>
</feature>
<sequence>MTPQRLRRFGAWLTATGTLVVALGAGMLAAAGAPAGAADRTQTGSSHVVQAWSDASVVGTRDSSDDDYATFRDLEVTVSQTRDLTHQGVVVSWSGGRPTSAGRFATNFLQVMQCWGDEASGPTPEQCQWGAPNPALSSLLGDRVGLRTLKAGEDERQAYDAAHQVPPPIINPNLKAYAMPFTPVGGTPVTDVADYFTPTSTNEITGARTGDDGTGAATFEVQTALEAPHLGCGEARGSGAARACWLVVVPRGELLADGTFAQDTPSGAIAGSPLSASNWANRMVFPLQFSPIGSSCPMGSAEQRLVGNELFSAAMTSWQPALCRTGTTFGFSQVGDDEARAQLVSTVPGASGFAVVNEPVPSEPTAGAEDPVEDTGLRYAPLAQGAIVIAFQIDRALRADSPDIGRAGTPVEDLVLNARLVAKLLTQSYRADVPGGGTTAPLTTNPRSIVNDPELVALNPELAQLVATAAPEGLLVSIGSSDAYAQLWRWIVADPYARAFLQGEPDEYGMRINPVYAALDLADDTSLDSFPKSDLTTYRQDETVPAPGYGTLDLRPYTQDMADAAVRVQRANAGAKVVWEPNKVPPSFVSSGAQLPGQRFELAVTDLTSAQRYGLRTARLVNAAGQAVGADDTSMRAAVDAMVPTPVEGVVRTDPGTRVLGAYPLTLVEYAGVAVCRADDEQRGDYASLLRYAVTTGQQRGDAKGLLPRGYLPLSERDVQRTLDLAETLEDDAQLAQLCPAEPSPAPTPTPTPTPTATPTTAPAPDPAAPAAPPAPVRPAPTSTPGSTPAPAADPDTGIAEPDAPLTGAAPLGAARLAVTGSMELGAACALTGPVLMRRARVLAARESSH</sequence>
<evidence type="ECO:0008006" key="5">
    <source>
        <dbReference type="Google" id="ProtNLM"/>
    </source>
</evidence>
<evidence type="ECO:0000313" key="3">
    <source>
        <dbReference type="EMBL" id="GEA85161.1"/>
    </source>
</evidence>
<evidence type="ECO:0000256" key="2">
    <source>
        <dbReference type="SAM" id="SignalP"/>
    </source>
</evidence>
<feature type="compositionally biased region" description="Low complexity" evidence="1">
    <location>
        <begin position="780"/>
        <end position="807"/>
    </location>
</feature>
<evidence type="ECO:0000256" key="1">
    <source>
        <dbReference type="SAM" id="MobiDB-lite"/>
    </source>
</evidence>
<gene>
    <name evidence="3" type="ORF">CGE01nite_24120</name>
</gene>
<name>A0A4Y3KL74_9CELL</name>
<dbReference type="Gene3D" id="3.40.190.10">
    <property type="entry name" value="Periplasmic binding protein-like II"/>
    <property type="match status" value="2"/>
</dbReference>
<comment type="caution">
    <text evidence="3">The sequence shown here is derived from an EMBL/GenBank/DDBJ whole genome shotgun (WGS) entry which is preliminary data.</text>
</comment>
<keyword evidence="2" id="KW-0732">Signal</keyword>
<dbReference type="Proteomes" id="UP000320461">
    <property type="component" value="Unassembled WGS sequence"/>
</dbReference>
<protein>
    <recommendedName>
        <fullName evidence="5">PBP domain-containing protein</fullName>
    </recommendedName>
</protein>
<keyword evidence="4" id="KW-1185">Reference proteome</keyword>
<feature type="compositionally biased region" description="Pro residues" evidence="1">
    <location>
        <begin position="742"/>
        <end position="779"/>
    </location>
</feature>
<feature type="region of interest" description="Disordered" evidence="1">
    <location>
        <begin position="739"/>
        <end position="807"/>
    </location>
</feature>
<dbReference type="OrthoDB" id="5107506at2"/>
<evidence type="ECO:0000313" key="4">
    <source>
        <dbReference type="Proteomes" id="UP000320461"/>
    </source>
</evidence>
<dbReference type="AlphaFoldDB" id="A0A4Y3KL74"/>
<accession>A0A4Y3KL74</accession>
<dbReference type="SUPFAM" id="SSF53850">
    <property type="entry name" value="Periplasmic binding protein-like II"/>
    <property type="match status" value="1"/>
</dbReference>
<proteinExistence type="predicted"/>
<reference evidence="3 4" key="1">
    <citation type="submission" date="2019-06" db="EMBL/GenBank/DDBJ databases">
        <title>Whole genome shotgun sequence of Cellulomonas gelida NBRC 3748.</title>
        <authorList>
            <person name="Hosoyama A."/>
            <person name="Uohara A."/>
            <person name="Ohji S."/>
            <person name="Ichikawa N."/>
        </authorList>
    </citation>
    <scope>NUCLEOTIDE SEQUENCE [LARGE SCALE GENOMIC DNA]</scope>
    <source>
        <strain evidence="3 4">NBRC 3748</strain>
    </source>
</reference>
<dbReference type="EMBL" id="BJLQ01000027">
    <property type="protein sequence ID" value="GEA85161.1"/>
    <property type="molecule type" value="Genomic_DNA"/>
</dbReference>
<dbReference type="RefSeq" id="WP_141371203.1">
    <property type="nucleotide sequence ID" value="NZ_BJLQ01000027.1"/>
</dbReference>
<organism evidence="3 4">
    <name type="scientific">Cellulomonas gelida</name>
    <dbReference type="NCBI Taxonomy" id="1712"/>
    <lineage>
        <taxon>Bacteria</taxon>
        <taxon>Bacillati</taxon>
        <taxon>Actinomycetota</taxon>
        <taxon>Actinomycetes</taxon>
        <taxon>Micrococcales</taxon>
        <taxon>Cellulomonadaceae</taxon>
        <taxon>Cellulomonas</taxon>
    </lineage>
</organism>